<sequence>MVMMSVAGLRSRLAWRGHSVLKLALCLMPLAVQAQAGKVLATDDFRHGLGSWRVESQAADTRVEAHDGVLEVHATAGVTIWFREPFEGDYEIRFKATPVKASFPGFPDRVSDLNFFWNASTASGEDPSVIKADGSLNAYNPLNLYYVGLGANGNRTTRLRRYDGTSARPQITGYADPPEVTPADDAGPLPAFARLEDGRPIQVRIRSLAPAADRAGLVVLANDVPVFSWRDPAPYRKGWFAFRTTTSHFLISDFSVIRL</sequence>
<evidence type="ECO:0000313" key="4">
    <source>
        <dbReference type="Proteomes" id="UP001548590"/>
    </source>
</evidence>
<feature type="domain" description="DUF6250" evidence="2">
    <location>
        <begin position="73"/>
        <end position="254"/>
    </location>
</feature>
<proteinExistence type="predicted"/>
<evidence type="ECO:0000259" key="2">
    <source>
        <dbReference type="Pfam" id="PF19763"/>
    </source>
</evidence>
<accession>A0ABV2CUK0</accession>
<evidence type="ECO:0000256" key="1">
    <source>
        <dbReference type="SAM" id="SignalP"/>
    </source>
</evidence>
<feature type="chain" id="PRO_5046043004" evidence="1">
    <location>
        <begin position="37"/>
        <end position="259"/>
    </location>
</feature>
<keyword evidence="1" id="KW-0732">Signal</keyword>
<name>A0ABV2CUK0_9RHOO</name>
<comment type="caution">
    <text evidence="3">The sequence shown here is derived from an EMBL/GenBank/DDBJ whole genome shotgun (WGS) entry which is preliminary data.</text>
</comment>
<protein>
    <submittedName>
        <fullName evidence="3">DUF6250 domain-containing protein</fullName>
    </submittedName>
</protein>
<dbReference type="Pfam" id="PF19763">
    <property type="entry name" value="DUF6250"/>
    <property type="match status" value="1"/>
</dbReference>
<dbReference type="InterPro" id="IPR046217">
    <property type="entry name" value="DUF6250"/>
</dbReference>
<dbReference type="Gene3D" id="2.60.120.200">
    <property type="match status" value="1"/>
</dbReference>
<keyword evidence="4" id="KW-1185">Reference proteome</keyword>
<dbReference type="RefSeq" id="WP_345928757.1">
    <property type="nucleotide sequence ID" value="NZ_JBDIVF010000007.1"/>
</dbReference>
<evidence type="ECO:0000313" key="3">
    <source>
        <dbReference type="EMBL" id="MET1491117.1"/>
    </source>
</evidence>
<dbReference type="Proteomes" id="UP001548590">
    <property type="component" value="Unassembled WGS sequence"/>
</dbReference>
<reference evidence="3 4" key="1">
    <citation type="submission" date="2024-07" db="EMBL/GenBank/DDBJ databases">
        <title>Uliginosibacterium paludis KCTC:42655.</title>
        <authorList>
            <person name="Kim M.K."/>
        </authorList>
    </citation>
    <scope>NUCLEOTIDE SEQUENCE [LARGE SCALE GENOMIC DNA]</scope>
    <source>
        <strain evidence="3 4">KCTC 42655</strain>
    </source>
</reference>
<gene>
    <name evidence="3" type="ORF">ABVT11_14855</name>
</gene>
<organism evidence="3 4">
    <name type="scientific">Uliginosibacterium paludis</name>
    <dbReference type="NCBI Taxonomy" id="1615952"/>
    <lineage>
        <taxon>Bacteria</taxon>
        <taxon>Pseudomonadati</taxon>
        <taxon>Pseudomonadota</taxon>
        <taxon>Betaproteobacteria</taxon>
        <taxon>Rhodocyclales</taxon>
        <taxon>Zoogloeaceae</taxon>
        <taxon>Uliginosibacterium</taxon>
    </lineage>
</organism>
<dbReference type="EMBL" id="JBEWLZ010000009">
    <property type="protein sequence ID" value="MET1491117.1"/>
    <property type="molecule type" value="Genomic_DNA"/>
</dbReference>
<feature type="signal peptide" evidence="1">
    <location>
        <begin position="1"/>
        <end position="36"/>
    </location>
</feature>